<dbReference type="EMBL" id="FNCS01000019">
    <property type="protein sequence ID" value="SDH06759.1"/>
    <property type="molecule type" value="Genomic_DNA"/>
</dbReference>
<organism evidence="2 3">
    <name type="scientific">Pelagibacterium luteolum</name>
    <dbReference type="NCBI Taxonomy" id="440168"/>
    <lineage>
        <taxon>Bacteria</taxon>
        <taxon>Pseudomonadati</taxon>
        <taxon>Pseudomonadota</taxon>
        <taxon>Alphaproteobacteria</taxon>
        <taxon>Hyphomicrobiales</taxon>
        <taxon>Devosiaceae</taxon>
        <taxon>Pelagibacterium</taxon>
    </lineage>
</organism>
<sequence>MSLAASRSPTWVQPVFSGLLASVVGFASSFAIVLQGFDAVGATPDQAASGLFALTLGMGLLGIVLSLVWKMPIAIAWSTPGAALLIATGTVEGGFSAAVGAFMVAAMLTVLAGLWRPFGRAVASIPMPLAAAMLAGILFNLCLAPVQAVAEMPMLALPVVIVWALTLKFARIWAVPAAVLVTVIVIALSTDLPSGLLTASPTPILVMPSLTFDAIIGIAIPLFVVTMASQNIPGLAVLNTNGYRPAVGPIFISTGLVSGIGAAIGGQMINLAAITAALCAGPDAHPDPAKRYIAAVAGGAFYVVLALGAGLAAALVTAAPPLLIQTVAGLALVGSLASALIGALEGERLRLPAILTFITAASGLTLFGIGAAFWGLLVGGAMMLVLDGAQTKTGGPKDRPDESMKDR</sequence>
<dbReference type="STRING" id="440168.SAMN04487974_11939"/>
<dbReference type="AlphaFoldDB" id="A0A1G7ZDP5"/>
<dbReference type="Proteomes" id="UP000199495">
    <property type="component" value="Unassembled WGS sequence"/>
</dbReference>
<keyword evidence="1" id="KW-0812">Transmembrane</keyword>
<dbReference type="RefSeq" id="WP_090598799.1">
    <property type="nucleotide sequence ID" value="NZ_FNCS01000019.1"/>
</dbReference>
<evidence type="ECO:0000313" key="3">
    <source>
        <dbReference type="Proteomes" id="UP000199495"/>
    </source>
</evidence>
<feature type="transmembrane region" description="Helical" evidence="1">
    <location>
        <begin position="292"/>
        <end position="316"/>
    </location>
</feature>
<feature type="transmembrane region" description="Helical" evidence="1">
    <location>
        <begin position="97"/>
        <end position="115"/>
    </location>
</feature>
<feature type="transmembrane region" description="Helical" evidence="1">
    <location>
        <begin position="47"/>
        <end position="67"/>
    </location>
</feature>
<proteinExistence type="predicted"/>
<feature type="transmembrane region" description="Helical" evidence="1">
    <location>
        <begin position="127"/>
        <end position="150"/>
    </location>
</feature>
<dbReference type="Pfam" id="PF03594">
    <property type="entry name" value="BenE"/>
    <property type="match status" value="1"/>
</dbReference>
<gene>
    <name evidence="2" type="ORF">SAMN04487974_11939</name>
</gene>
<dbReference type="NCBIfam" id="TIGR00843">
    <property type="entry name" value="benE"/>
    <property type="match status" value="1"/>
</dbReference>
<evidence type="ECO:0000256" key="1">
    <source>
        <dbReference type="SAM" id="Phobius"/>
    </source>
</evidence>
<feature type="transmembrane region" description="Helical" evidence="1">
    <location>
        <begin position="250"/>
        <end position="280"/>
    </location>
</feature>
<protein>
    <submittedName>
        <fullName evidence="2">Benzoate membrane transport protein</fullName>
    </submittedName>
</protein>
<feature type="transmembrane region" description="Helical" evidence="1">
    <location>
        <begin position="322"/>
        <end position="344"/>
    </location>
</feature>
<dbReference type="GO" id="GO:0042925">
    <property type="term" value="F:benzoate transmembrane transporter activity"/>
    <property type="evidence" value="ECO:0007669"/>
    <property type="project" value="InterPro"/>
</dbReference>
<feature type="transmembrane region" description="Helical" evidence="1">
    <location>
        <begin position="170"/>
        <end position="189"/>
    </location>
</feature>
<evidence type="ECO:0000313" key="2">
    <source>
        <dbReference type="EMBL" id="SDH06759.1"/>
    </source>
</evidence>
<dbReference type="InterPro" id="IPR004711">
    <property type="entry name" value="Benzoate_Transporter"/>
</dbReference>
<accession>A0A1G7ZDP5</accession>
<dbReference type="PANTHER" id="PTHR30199:SF0">
    <property type="entry name" value="INNER MEMBRANE PROTEIN YDCO"/>
    <property type="match status" value="1"/>
</dbReference>
<feature type="transmembrane region" description="Helical" evidence="1">
    <location>
        <begin position="210"/>
        <end position="230"/>
    </location>
</feature>
<keyword evidence="1" id="KW-0472">Membrane</keyword>
<dbReference type="OrthoDB" id="9792424at2"/>
<keyword evidence="1" id="KW-1133">Transmembrane helix</keyword>
<keyword evidence="3" id="KW-1185">Reference proteome</keyword>
<reference evidence="2 3" key="1">
    <citation type="submission" date="2016-10" db="EMBL/GenBank/DDBJ databases">
        <authorList>
            <person name="de Groot N.N."/>
        </authorList>
    </citation>
    <scope>NUCLEOTIDE SEQUENCE [LARGE SCALE GENOMIC DNA]</scope>
    <source>
        <strain evidence="2 3">CGMCC 1.10267</strain>
    </source>
</reference>
<name>A0A1G7ZDP5_9HYPH</name>
<dbReference type="GO" id="GO:0005886">
    <property type="term" value="C:plasma membrane"/>
    <property type="evidence" value="ECO:0007669"/>
    <property type="project" value="TreeGrafter"/>
</dbReference>
<dbReference type="PANTHER" id="PTHR30199">
    <property type="entry name" value="MFS FAMILY TRANSPORTER, PREDICTED SUBSTRATE BENZOATE"/>
    <property type="match status" value="1"/>
</dbReference>
<feature type="transmembrane region" description="Helical" evidence="1">
    <location>
        <begin position="351"/>
        <end position="377"/>
    </location>
</feature>